<keyword evidence="10" id="KW-1185">Reference proteome</keyword>
<keyword evidence="7" id="KW-0472">Membrane</keyword>
<dbReference type="Pfam" id="PF04124">
    <property type="entry name" value="Dor1"/>
    <property type="match status" value="2"/>
</dbReference>
<protein>
    <recommendedName>
        <fullName evidence="3">Conserved oligomeric Golgi complex subunit 8</fullName>
    </recommendedName>
    <alternativeName>
        <fullName evidence="8">Component of oligomeric Golgi complex 8</fullName>
    </alternativeName>
</protein>
<dbReference type="SUPFAM" id="SSF74788">
    <property type="entry name" value="Cullin repeat-like"/>
    <property type="match status" value="1"/>
</dbReference>
<dbReference type="PANTHER" id="PTHR21311">
    <property type="entry name" value="CONSERVED OLIGOMERIC GOLGI COMPLEX COMPONENT 8"/>
    <property type="match status" value="1"/>
</dbReference>
<evidence type="ECO:0000313" key="9">
    <source>
        <dbReference type="EMBL" id="KAF9535711.1"/>
    </source>
</evidence>
<evidence type="ECO:0000256" key="4">
    <source>
        <dbReference type="ARBA" id="ARBA00022448"/>
    </source>
</evidence>
<evidence type="ECO:0000256" key="3">
    <source>
        <dbReference type="ARBA" id="ARBA00020983"/>
    </source>
</evidence>
<dbReference type="OrthoDB" id="1661054at2759"/>
<dbReference type="PANTHER" id="PTHR21311:SF0">
    <property type="entry name" value="CONSERVED OLIGOMERIC GOLGI COMPLEX SUBUNIT 8"/>
    <property type="match status" value="1"/>
</dbReference>
<accession>A0A9P6JWI5</accession>
<evidence type="ECO:0000256" key="2">
    <source>
        <dbReference type="ARBA" id="ARBA00006419"/>
    </source>
</evidence>
<sequence length="689" mass="75057">MEEPLSATAQGSSRLTDVSLLKNVLATSSNSPLEHLIKPSSQVYLSKLTTLGLQELLAQPSALQTQSHHLTSSLTSLTHTSYPTFLSLHQTTNALTTSLTSLSSSLDSLLNSSLPALEACAGGWKDKTDSVLKDRSKARMVLEQHEKIRDLLDIPILIDTCVRNGYFAEALSLVSHAKSIAENASATNKPPPLLLSSVLAEIHYSIIQMLLSLLTTLYEPNRKLPALYKAVNFLRKMDVFGPGSPFASAQTTSLSVVDGERLGDATDGITSEEQIALAFLVGRETCLRSTLEPSGKDVLRMTNNPGLDEREKEDLARYLKKYIDLWREGVHDVITQFTTIFLEKTSPAAQALLAARKTANGHPKTPTSATISPPSYQEWARLRSLITTYASRALSAHLLPILTPSLPCLSLTFLPSLLTQLTYCSTAFARVGLDFRTILSTLFSSTVAEVVSNDMRSAREKFVARFQIPASALSSIRTMSRAPKWEQPSKWLLGSATPNMHAAPPVPVTPATPLSASPFLSQGPPHIPPQILASYPPIAVYTNALLSVLNGLRLLAPTSIVETLIKMLDDEILFKSGDIILSYIKAYCNEHQLQATVDGSSGDARNDEETEKEHQHRVLIAFGQVFFKVFVPFMRRALVEGVYSTKLDANFTSGGELLPGIVMDWEDFALENEGESSGSEDDSGTDEGS</sequence>
<proteinExistence type="inferred from homology"/>
<evidence type="ECO:0000256" key="7">
    <source>
        <dbReference type="ARBA" id="ARBA00023136"/>
    </source>
</evidence>
<dbReference type="GO" id="GO:0017119">
    <property type="term" value="C:Golgi transport complex"/>
    <property type="evidence" value="ECO:0007669"/>
    <property type="project" value="InterPro"/>
</dbReference>
<comment type="subcellular location">
    <subcellularLocation>
        <location evidence="1">Golgi apparatus membrane</location>
        <topology evidence="1">Peripheral membrane protein</topology>
    </subcellularLocation>
</comment>
<evidence type="ECO:0000256" key="8">
    <source>
        <dbReference type="ARBA" id="ARBA00031347"/>
    </source>
</evidence>
<organism evidence="9 10">
    <name type="scientific">Crepidotus variabilis</name>
    <dbReference type="NCBI Taxonomy" id="179855"/>
    <lineage>
        <taxon>Eukaryota</taxon>
        <taxon>Fungi</taxon>
        <taxon>Dikarya</taxon>
        <taxon>Basidiomycota</taxon>
        <taxon>Agaricomycotina</taxon>
        <taxon>Agaricomycetes</taxon>
        <taxon>Agaricomycetidae</taxon>
        <taxon>Agaricales</taxon>
        <taxon>Agaricineae</taxon>
        <taxon>Crepidotaceae</taxon>
        <taxon>Crepidotus</taxon>
    </lineage>
</organism>
<evidence type="ECO:0000313" key="10">
    <source>
        <dbReference type="Proteomes" id="UP000807306"/>
    </source>
</evidence>
<dbReference type="EMBL" id="MU157824">
    <property type="protein sequence ID" value="KAF9535711.1"/>
    <property type="molecule type" value="Genomic_DNA"/>
</dbReference>
<dbReference type="Proteomes" id="UP000807306">
    <property type="component" value="Unassembled WGS sequence"/>
</dbReference>
<keyword evidence="5" id="KW-0653">Protein transport</keyword>
<dbReference type="InterPro" id="IPR007255">
    <property type="entry name" value="COG8"/>
</dbReference>
<evidence type="ECO:0000256" key="6">
    <source>
        <dbReference type="ARBA" id="ARBA00023034"/>
    </source>
</evidence>
<evidence type="ECO:0000256" key="5">
    <source>
        <dbReference type="ARBA" id="ARBA00022927"/>
    </source>
</evidence>
<comment type="caution">
    <text evidence="9">The sequence shown here is derived from an EMBL/GenBank/DDBJ whole genome shotgun (WGS) entry which is preliminary data.</text>
</comment>
<evidence type="ECO:0000256" key="1">
    <source>
        <dbReference type="ARBA" id="ARBA00004395"/>
    </source>
</evidence>
<dbReference type="AlphaFoldDB" id="A0A9P6JWI5"/>
<dbReference type="InterPro" id="IPR016159">
    <property type="entry name" value="Cullin_repeat-like_dom_sf"/>
</dbReference>
<keyword evidence="4" id="KW-0813">Transport</keyword>
<dbReference type="GO" id="GO:0015031">
    <property type="term" value="P:protein transport"/>
    <property type="evidence" value="ECO:0007669"/>
    <property type="project" value="UniProtKB-KW"/>
</dbReference>
<gene>
    <name evidence="9" type="ORF">CPB83DRAFT_29031</name>
</gene>
<dbReference type="GO" id="GO:0006891">
    <property type="term" value="P:intra-Golgi vesicle-mediated transport"/>
    <property type="evidence" value="ECO:0007669"/>
    <property type="project" value="TreeGrafter"/>
</dbReference>
<keyword evidence="6" id="KW-0333">Golgi apparatus</keyword>
<dbReference type="GO" id="GO:0000139">
    <property type="term" value="C:Golgi membrane"/>
    <property type="evidence" value="ECO:0007669"/>
    <property type="project" value="UniProtKB-SubCell"/>
</dbReference>
<reference evidence="9" key="1">
    <citation type="submission" date="2020-11" db="EMBL/GenBank/DDBJ databases">
        <authorList>
            <consortium name="DOE Joint Genome Institute"/>
            <person name="Ahrendt S."/>
            <person name="Riley R."/>
            <person name="Andreopoulos W."/>
            <person name="Labutti K."/>
            <person name="Pangilinan J."/>
            <person name="Ruiz-Duenas F.J."/>
            <person name="Barrasa J.M."/>
            <person name="Sanchez-Garcia M."/>
            <person name="Camarero S."/>
            <person name="Miyauchi S."/>
            <person name="Serrano A."/>
            <person name="Linde D."/>
            <person name="Babiker R."/>
            <person name="Drula E."/>
            <person name="Ayuso-Fernandez I."/>
            <person name="Pacheco R."/>
            <person name="Padilla G."/>
            <person name="Ferreira P."/>
            <person name="Barriuso J."/>
            <person name="Kellner H."/>
            <person name="Castanera R."/>
            <person name="Alfaro M."/>
            <person name="Ramirez L."/>
            <person name="Pisabarro A.G."/>
            <person name="Kuo A."/>
            <person name="Tritt A."/>
            <person name="Lipzen A."/>
            <person name="He G."/>
            <person name="Yan M."/>
            <person name="Ng V."/>
            <person name="Cullen D."/>
            <person name="Martin F."/>
            <person name="Rosso M.-N."/>
            <person name="Henrissat B."/>
            <person name="Hibbett D."/>
            <person name="Martinez A.T."/>
            <person name="Grigoriev I.V."/>
        </authorList>
    </citation>
    <scope>NUCLEOTIDE SEQUENCE</scope>
    <source>
        <strain evidence="9">CBS 506.95</strain>
    </source>
</reference>
<comment type="similarity">
    <text evidence="2">Belongs to the COG8 family.</text>
</comment>
<name>A0A9P6JWI5_9AGAR</name>